<dbReference type="EMBL" id="JACIGI010000007">
    <property type="protein sequence ID" value="MBB4285488.1"/>
    <property type="molecule type" value="Genomic_DNA"/>
</dbReference>
<evidence type="ECO:0000313" key="1">
    <source>
        <dbReference type="EMBL" id="MBB4285488.1"/>
    </source>
</evidence>
<dbReference type="AlphaFoldDB" id="A0A7W6RYB7"/>
<accession>A0A7W6RYB7</accession>
<dbReference type="InterPro" id="IPR009579">
    <property type="entry name" value="DUF1192"/>
</dbReference>
<reference evidence="1 2" key="1">
    <citation type="submission" date="2020-08" db="EMBL/GenBank/DDBJ databases">
        <title>Genome sequencing of Purple Non-Sulfur Bacteria from various extreme environments.</title>
        <authorList>
            <person name="Mayer M."/>
        </authorList>
    </citation>
    <scope>NUCLEOTIDE SEQUENCE [LARGE SCALE GENOMIC DNA]</scope>
    <source>
        <strain evidence="1 2">JA135</strain>
    </source>
</reference>
<comment type="caution">
    <text evidence="1">The sequence shown here is derived from an EMBL/GenBank/DDBJ whole genome shotgun (WGS) entry which is preliminary data.</text>
</comment>
<name>A0A7W6RYB7_9PROT</name>
<proteinExistence type="predicted"/>
<dbReference type="Pfam" id="PF06698">
    <property type="entry name" value="DUF1192"/>
    <property type="match status" value="1"/>
</dbReference>
<protein>
    <submittedName>
        <fullName evidence="1">Uncharacterized small protein (DUF1192 family)</fullName>
    </submittedName>
</protein>
<keyword evidence="2" id="KW-1185">Reference proteome</keyword>
<dbReference type="Proteomes" id="UP000555728">
    <property type="component" value="Unassembled WGS sequence"/>
</dbReference>
<evidence type="ECO:0000313" key="2">
    <source>
        <dbReference type="Proteomes" id="UP000555728"/>
    </source>
</evidence>
<sequence length="66" mass="7152">MPIDSDDLDPRPTVARPPALETLSVGDLEAYIAQLEAEIARARAMIDAKGGARAVAESAFRRRETE</sequence>
<gene>
    <name evidence="1" type="ORF">GGD88_001206</name>
</gene>
<organism evidence="1 2">
    <name type="scientific">Roseospira goensis</name>
    <dbReference type="NCBI Taxonomy" id="391922"/>
    <lineage>
        <taxon>Bacteria</taxon>
        <taxon>Pseudomonadati</taxon>
        <taxon>Pseudomonadota</taxon>
        <taxon>Alphaproteobacteria</taxon>
        <taxon>Rhodospirillales</taxon>
        <taxon>Rhodospirillaceae</taxon>
        <taxon>Roseospira</taxon>
    </lineage>
</organism>
<dbReference type="RefSeq" id="WP_221237026.1">
    <property type="nucleotide sequence ID" value="NZ_JACIGI010000007.1"/>
</dbReference>